<evidence type="ECO:0000313" key="3">
    <source>
        <dbReference type="Proteomes" id="UP000005627"/>
    </source>
</evidence>
<dbReference type="InterPro" id="IPR018624">
    <property type="entry name" value="Sec66"/>
</dbReference>
<evidence type="ECO:0008006" key="4">
    <source>
        <dbReference type="Google" id="ProtNLM"/>
    </source>
</evidence>
<dbReference type="Pfam" id="PF09802">
    <property type="entry name" value="Sec66"/>
    <property type="match status" value="1"/>
</dbReference>
<dbReference type="Proteomes" id="UP000005627">
    <property type="component" value="Chromosome 1"/>
</dbReference>
<dbReference type="GeneID" id="11503234"/>
<dbReference type="KEGG" id="tdl:TDEL_0A05320"/>
<protein>
    <recommendedName>
        <fullName evidence="4">Sec66p</fullName>
    </recommendedName>
</protein>
<dbReference type="GO" id="GO:0031207">
    <property type="term" value="C:Sec62/Sec63 complex"/>
    <property type="evidence" value="ECO:0007669"/>
    <property type="project" value="EnsemblFungi"/>
</dbReference>
<keyword evidence="1" id="KW-0472">Membrane</keyword>
<evidence type="ECO:0000313" key="2">
    <source>
        <dbReference type="EMBL" id="CCE89864.1"/>
    </source>
</evidence>
<gene>
    <name evidence="2" type="primary">TDEL0A05320</name>
    <name evidence="2" type="ORF">TDEL_0A05320</name>
</gene>
<dbReference type="InParanoid" id="G8ZMM0"/>
<organism evidence="2 3">
    <name type="scientific">Torulaspora delbrueckii</name>
    <name type="common">Yeast</name>
    <name type="synonym">Candida colliculosa</name>
    <dbReference type="NCBI Taxonomy" id="4950"/>
    <lineage>
        <taxon>Eukaryota</taxon>
        <taxon>Fungi</taxon>
        <taxon>Dikarya</taxon>
        <taxon>Ascomycota</taxon>
        <taxon>Saccharomycotina</taxon>
        <taxon>Saccharomycetes</taxon>
        <taxon>Saccharomycetales</taxon>
        <taxon>Saccharomycetaceae</taxon>
        <taxon>Torulaspora</taxon>
    </lineage>
</organism>
<dbReference type="OrthoDB" id="73168at2759"/>
<dbReference type="HOGENOM" id="CLU_066294_1_1_1"/>
<dbReference type="RefSeq" id="XP_003679075.1">
    <property type="nucleotide sequence ID" value="XM_003679027.1"/>
</dbReference>
<proteinExistence type="predicted"/>
<dbReference type="PANTHER" id="PTHR28229:SF1">
    <property type="entry name" value="TRANSLOCATION PROTEIN SEC66"/>
    <property type="match status" value="1"/>
</dbReference>
<keyword evidence="1" id="KW-1133">Transmembrane helix</keyword>
<evidence type="ECO:0000256" key="1">
    <source>
        <dbReference type="SAM" id="Phobius"/>
    </source>
</evidence>
<name>G8ZMM0_TORDE</name>
<keyword evidence="1" id="KW-0812">Transmembrane</keyword>
<feature type="transmembrane region" description="Helical" evidence="1">
    <location>
        <begin position="27"/>
        <end position="46"/>
    </location>
</feature>
<keyword evidence="3" id="KW-1185">Reference proteome</keyword>
<reference evidence="2 3" key="1">
    <citation type="journal article" date="2011" name="Proc. Natl. Acad. Sci. U.S.A.">
        <title>Evolutionary erosion of yeast sex chromosomes by mating-type switching accidents.</title>
        <authorList>
            <person name="Gordon J.L."/>
            <person name="Armisen D."/>
            <person name="Proux-Wera E."/>
            <person name="Oheigeartaigh S.S."/>
            <person name="Byrne K.P."/>
            <person name="Wolfe K.H."/>
        </authorList>
    </citation>
    <scope>NUCLEOTIDE SEQUENCE [LARGE SCALE GENOMIC DNA]</scope>
    <source>
        <strain evidence="3">ATCC 10662 / CBS 1146 / NBRC 0425 / NCYC 2629 / NRRL Y-866</strain>
    </source>
</reference>
<dbReference type="STRING" id="1076872.G8ZMM0"/>
<dbReference type="GO" id="GO:0030447">
    <property type="term" value="P:filamentous growth"/>
    <property type="evidence" value="ECO:0007669"/>
    <property type="project" value="EnsemblFungi"/>
</dbReference>
<dbReference type="GO" id="GO:0008320">
    <property type="term" value="F:protein transmembrane transporter activity"/>
    <property type="evidence" value="ECO:0007669"/>
    <property type="project" value="EnsemblFungi"/>
</dbReference>
<dbReference type="PANTHER" id="PTHR28229">
    <property type="entry name" value="TRANSLOCATION PROTEIN SEC66"/>
    <property type="match status" value="1"/>
</dbReference>
<dbReference type="EMBL" id="HE616742">
    <property type="protein sequence ID" value="CCE89864.1"/>
    <property type="molecule type" value="Genomic_DNA"/>
</dbReference>
<dbReference type="GO" id="GO:0031204">
    <property type="term" value="P:post-translational protein targeting to membrane, translocation"/>
    <property type="evidence" value="ECO:0007669"/>
    <property type="project" value="EnsemblFungi"/>
</dbReference>
<accession>G8ZMM0</accession>
<dbReference type="AlphaFoldDB" id="G8ZMM0"/>
<dbReference type="GO" id="GO:0071256">
    <property type="term" value="C:translocon complex"/>
    <property type="evidence" value="ECO:0007669"/>
    <property type="project" value="EnsemblFungi"/>
</dbReference>
<sequence>MSFNDSSSGNSTFFEAEEHVETKIVSVYTPIIYGALLIIYLMIFASQYRKRRIKKMAELPSIFDENEARKLYFEVKQMSEEQTVHEKVIKALLLNRGAEAIRRSFKLKELEPQINMLYKSGSIGEDYWQRYQNEVKLAEVEFKETMMEAENLQQGWAQLFVALCKEICFNQALTRRYNSIFKRKEVCIKEWQLKIDGNGRLIQ</sequence>
<dbReference type="FunCoup" id="G8ZMM0">
    <property type="interactions" value="71"/>
</dbReference>
<dbReference type="eggNOG" id="KOG4699">
    <property type="taxonomic scope" value="Eukaryota"/>
</dbReference>